<accession>A0A517Y4T7</accession>
<evidence type="ECO:0000313" key="2">
    <source>
        <dbReference type="EMBL" id="QDU25200.1"/>
    </source>
</evidence>
<dbReference type="AlphaFoldDB" id="A0A517Y4T7"/>
<dbReference type="EMBL" id="CP036274">
    <property type="protein sequence ID" value="QDU25200.1"/>
    <property type="molecule type" value="Genomic_DNA"/>
</dbReference>
<dbReference type="OrthoDB" id="211384at2"/>
<protein>
    <recommendedName>
        <fullName evidence="1">3-keto-alpha-glucoside-1,2-lyase/3-keto-2-hydroxy-glucal hydratase domain-containing protein</fullName>
    </recommendedName>
</protein>
<feature type="domain" description="3-keto-alpha-glucoside-1,2-lyase/3-keto-2-hydroxy-glucal hydratase" evidence="1">
    <location>
        <begin position="143"/>
        <end position="332"/>
    </location>
</feature>
<sequence length="348" mass="38130">MFNSLALVLLTLAGGEEGFTEPLADEKSPAEYGYGLSKEEALTGWIALFDGKTTFGWQDAKLEMNQNKAGSSRVLTAGTTTSPFHCYELRLNVVTAGTLQAGTAFSLPLKPGWQRVKCAHRLGQLQLKDGLAVGEFSLRPTQAVPLFNGKDLSGWRVLAYPKSRPDKTVSWKVQDGHIHALGGPGALEYHGAAKANGDVGTAPPLLQDFLLQADVRTAEAHTNGGIFLRNPPGTVMMGYETQLHNRVYDTRNGQGGCCTGSVDDRQHARKLVCRDCELFRLTTVIAGPHISIWVNGHQTCDWTDMREPNENPRRGLRLAGGTLQLQAHDPETNLEFHQLLLDRYETPK</sequence>
<organism evidence="2 3">
    <name type="scientific">Anatilimnocola aggregata</name>
    <dbReference type="NCBI Taxonomy" id="2528021"/>
    <lineage>
        <taxon>Bacteria</taxon>
        <taxon>Pseudomonadati</taxon>
        <taxon>Planctomycetota</taxon>
        <taxon>Planctomycetia</taxon>
        <taxon>Pirellulales</taxon>
        <taxon>Pirellulaceae</taxon>
        <taxon>Anatilimnocola</taxon>
    </lineage>
</organism>
<dbReference type="Gene3D" id="2.60.120.560">
    <property type="entry name" value="Exo-inulinase, domain 1"/>
    <property type="match status" value="1"/>
</dbReference>
<reference evidence="2 3" key="1">
    <citation type="submission" date="2019-02" db="EMBL/GenBank/DDBJ databases">
        <title>Deep-cultivation of Planctomycetes and their phenomic and genomic characterization uncovers novel biology.</title>
        <authorList>
            <person name="Wiegand S."/>
            <person name="Jogler M."/>
            <person name="Boedeker C."/>
            <person name="Pinto D."/>
            <person name="Vollmers J."/>
            <person name="Rivas-Marin E."/>
            <person name="Kohn T."/>
            <person name="Peeters S.H."/>
            <person name="Heuer A."/>
            <person name="Rast P."/>
            <person name="Oberbeckmann S."/>
            <person name="Bunk B."/>
            <person name="Jeske O."/>
            <person name="Meyerdierks A."/>
            <person name="Storesund J.E."/>
            <person name="Kallscheuer N."/>
            <person name="Luecker S."/>
            <person name="Lage O.M."/>
            <person name="Pohl T."/>
            <person name="Merkel B.J."/>
            <person name="Hornburger P."/>
            <person name="Mueller R.-W."/>
            <person name="Bruemmer F."/>
            <person name="Labrenz M."/>
            <person name="Spormann A.M."/>
            <person name="Op den Camp H."/>
            <person name="Overmann J."/>
            <person name="Amann R."/>
            <person name="Jetten M.S.M."/>
            <person name="Mascher T."/>
            <person name="Medema M.H."/>
            <person name="Devos D.P."/>
            <person name="Kaster A.-K."/>
            <person name="Ovreas L."/>
            <person name="Rohde M."/>
            <person name="Galperin M.Y."/>
            <person name="Jogler C."/>
        </authorList>
    </citation>
    <scope>NUCLEOTIDE SEQUENCE [LARGE SCALE GENOMIC DNA]</scope>
    <source>
        <strain evidence="2 3">ETA_A8</strain>
    </source>
</reference>
<dbReference type="Pfam" id="PF06439">
    <property type="entry name" value="3keto-disac_hyd"/>
    <property type="match status" value="1"/>
</dbReference>
<dbReference type="RefSeq" id="WP_145083747.1">
    <property type="nucleotide sequence ID" value="NZ_CP036274.1"/>
</dbReference>
<dbReference type="Proteomes" id="UP000315017">
    <property type="component" value="Chromosome"/>
</dbReference>
<keyword evidence="3" id="KW-1185">Reference proteome</keyword>
<dbReference type="GO" id="GO:0016787">
    <property type="term" value="F:hydrolase activity"/>
    <property type="evidence" value="ECO:0007669"/>
    <property type="project" value="InterPro"/>
</dbReference>
<evidence type="ECO:0000259" key="1">
    <source>
        <dbReference type="Pfam" id="PF06439"/>
    </source>
</evidence>
<proteinExistence type="predicted"/>
<evidence type="ECO:0000313" key="3">
    <source>
        <dbReference type="Proteomes" id="UP000315017"/>
    </source>
</evidence>
<dbReference type="KEGG" id="aagg:ETAA8_02630"/>
<name>A0A517Y4T7_9BACT</name>
<gene>
    <name evidence="2" type="ORF">ETAA8_02630</name>
</gene>
<dbReference type="InterPro" id="IPR010496">
    <property type="entry name" value="AL/BT2_dom"/>
</dbReference>